<dbReference type="GeneID" id="24140698"/>
<feature type="compositionally biased region" description="Polar residues" evidence="1">
    <location>
        <begin position="57"/>
        <end position="70"/>
    </location>
</feature>
<dbReference type="KEGG" id="spar:SPRG_19280"/>
<dbReference type="EMBL" id="KK583192">
    <property type="protein sequence ID" value="KDO33669.1"/>
    <property type="molecule type" value="Genomic_DNA"/>
</dbReference>
<dbReference type="VEuPathDB" id="FungiDB:SPRG_19280"/>
<name>A0A067CSL5_SAPPC</name>
<gene>
    <name evidence="2" type="ORF">SPRG_19280</name>
</gene>
<proteinExistence type="predicted"/>
<feature type="compositionally biased region" description="Basic residues" evidence="1">
    <location>
        <begin position="279"/>
        <end position="291"/>
    </location>
</feature>
<feature type="compositionally biased region" description="Basic and acidic residues" evidence="1">
    <location>
        <begin position="31"/>
        <end position="40"/>
    </location>
</feature>
<reference evidence="2 3" key="1">
    <citation type="journal article" date="2013" name="PLoS Genet.">
        <title>Distinctive expansion of potential virulence genes in the genome of the oomycete fish pathogen Saprolegnia parasitica.</title>
        <authorList>
            <person name="Jiang R.H."/>
            <person name="de Bruijn I."/>
            <person name="Haas B.J."/>
            <person name="Belmonte R."/>
            <person name="Lobach L."/>
            <person name="Christie J."/>
            <person name="van den Ackerveken G."/>
            <person name="Bottin A."/>
            <person name="Bulone V."/>
            <person name="Diaz-Moreno S.M."/>
            <person name="Dumas B."/>
            <person name="Fan L."/>
            <person name="Gaulin E."/>
            <person name="Govers F."/>
            <person name="Grenville-Briggs L.J."/>
            <person name="Horner N.R."/>
            <person name="Levin J.Z."/>
            <person name="Mammella M."/>
            <person name="Meijer H.J."/>
            <person name="Morris P."/>
            <person name="Nusbaum C."/>
            <person name="Oome S."/>
            <person name="Phillips A.J."/>
            <person name="van Rooyen D."/>
            <person name="Rzeszutek E."/>
            <person name="Saraiva M."/>
            <person name="Secombes C.J."/>
            <person name="Seidl M.F."/>
            <person name="Snel B."/>
            <person name="Stassen J.H."/>
            <person name="Sykes S."/>
            <person name="Tripathy S."/>
            <person name="van den Berg H."/>
            <person name="Vega-Arreguin J.C."/>
            <person name="Wawra S."/>
            <person name="Young S.K."/>
            <person name="Zeng Q."/>
            <person name="Dieguez-Uribeondo J."/>
            <person name="Russ C."/>
            <person name="Tyler B.M."/>
            <person name="van West P."/>
        </authorList>
    </citation>
    <scope>NUCLEOTIDE SEQUENCE [LARGE SCALE GENOMIC DNA]</scope>
    <source>
        <strain evidence="2 3">CBS 223.65</strain>
    </source>
</reference>
<organism evidence="2 3">
    <name type="scientific">Saprolegnia parasitica (strain CBS 223.65)</name>
    <dbReference type="NCBI Taxonomy" id="695850"/>
    <lineage>
        <taxon>Eukaryota</taxon>
        <taxon>Sar</taxon>
        <taxon>Stramenopiles</taxon>
        <taxon>Oomycota</taxon>
        <taxon>Saprolegniomycetes</taxon>
        <taxon>Saprolegniales</taxon>
        <taxon>Saprolegniaceae</taxon>
        <taxon>Saprolegnia</taxon>
    </lineage>
</organism>
<dbReference type="AlphaFoldDB" id="A0A067CSL5"/>
<dbReference type="Proteomes" id="UP000030745">
    <property type="component" value="Unassembled WGS sequence"/>
</dbReference>
<keyword evidence="3" id="KW-1185">Reference proteome</keyword>
<dbReference type="OrthoDB" id="164959at2759"/>
<feature type="compositionally biased region" description="Basic residues" evidence="1">
    <location>
        <begin position="303"/>
        <end position="315"/>
    </location>
</feature>
<evidence type="ECO:0000256" key="1">
    <source>
        <dbReference type="SAM" id="MobiDB-lite"/>
    </source>
</evidence>
<feature type="compositionally biased region" description="Basic residues" evidence="1">
    <location>
        <begin position="159"/>
        <end position="175"/>
    </location>
</feature>
<evidence type="ECO:0000313" key="3">
    <source>
        <dbReference type="Proteomes" id="UP000030745"/>
    </source>
</evidence>
<protein>
    <submittedName>
        <fullName evidence="2">Uncharacterized protein</fullName>
    </submittedName>
</protein>
<feature type="compositionally biased region" description="Polar residues" evidence="1">
    <location>
        <begin position="252"/>
        <end position="265"/>
    </location>
</feature>
<evidence type="ECO:0000313" key="2">
    <source>
        <dbReference type="EMBL" id="KDO33669.1"/>
    </source>
</evidence>
<sequence length="331" mass="35507">MWMQQSMEGGRNHQQGGGGYGGSSSSSFGRPKQDDADWKSRIVGSGQWLGEKVMSLATGSSTNDNNSGMRSHNDGRANWMAEIRSNTGSNQGYNGGGYSGGGGYNAGGYQNDFATERPGSYADSRPYSSNHNSSSNTAPYSDSNYRSQMQSYSYDNKSSKKKSSSSNNKKHRKKAKESSSSDDSSDDSSASSDASSASSSDAKVKSKKKPALKKKASKRVEVVASEGESTESAPETKASKKTKAKRVGVKSKASNGNNYAYSLDTSKVAAAASEEPAKGKKAGKRARRPTPRRWSTFSASSRCRSRAHPCRRPLSHRPSMSRRLTNLLAFV</sequence>
<feature type="compositionally biased region" description="Low complexity" evidence="1">
    <location>
        <begin position="187"/>
        <end position="201"/>
    </location>
</feature>
<feature type="compositionally biased region" description="Gly residues" evidence="1">
    <location>
        <begin position="93"/>
        <end position="106"/>
    </location>
</feature>
<feature type="compositionally biased region" description="Polar residues" evidence="1">
    <location>
        <begin position="137"/>
        <end position="150"/>
    </location>
</feature>
<feature type="region of interest" description="Disordered" evidence="1">
    <location>
        <begin position="1"/>
        <end position="318"/>
    </location>
</feature>
<accession>A0A067CSL5</accession>
<dbReference type="RefSeq" id="XP_012195697.1">
    <property type="nucleotide sequence ID" value="XM_012340307.1"/>
</dbReference>
<feature type="compositionally biased region" description="Basic residues" evidence="1">
    <location>
        <begin position="239"/>
        <end position="249"/>
    </location>
</feature>
<feature type="compositionally biased region" description="Basic residues" evidence="1">
    <location>
        <begin position="205"/>
        <end position="217"/>
    </location>
</feature>